<gene>
    <name evidence="2" type="ORF">SAMN05216466_102322</name>
</gene>
<dbReference type="RefSeq" id="WP_143016512.1">
    <property type="nucleotide sequence ID" value="NZ_CADERL010000002.1"/>
</dbReference>
<organism evidence="2 3">
    <name type="scientific">Paraburkholderia phenazinium</name>
    <dbReference type="NCBI Taxonomy" id="60549"/>
    <lineage>
        <taxon>Bacteria</taxon>
        <taxon>Pseudomonadati</taxon>
        <taxon>Pseudomonadota</taxon>
        <taxon>Betaproteobacteria</taxon>
        <taxon>Burkholderiales</taxon>
        <taxon>Burkholderiaceae</taxon>
        <taxon>Paraburkholderia</taxon>
    </lineage>
</organism>
<sequence>MYFDKLSNDEWSLLQPLIQDAAAYRLNRRGRPRAELRVVVNAVLWVMTTGEPWSRLPCEYPSVPTCRCRFEEWRANGTLSALVAVLSQHGRTFAFVPTTSSPYPGRAAPQSPRFFRNDGAPQVLWKSAEAWQSAPGTMERVRETTPFTEIARRLSGGENNPHIALEGEPIAQEDQALQAGRNGFSPWMGLLSRGKQVSDARGYVIYAAADTLADGSFRGWADIVKDGRRVVRSGLIGPPFVKAEAGQQYALGWARKWIDQHCPVPTITETLKASPVLKALPLSQPAAKVHVNLEQDDFFHEDIKLQC</sequence>
<dbReference type="AlphaFoldDB" id="A0A1G7RZ77"/>
<accession>A0A1G7RZ77</accession>
<protein>
    <submittedName>
        <fullName evidence="2">Transposase</fullName>
    </submittedName>
</protein>
<dbReference type="PANTHER" id="PTHR46637:SF1">
    <property type="entry name" value="BLL5188 PROTEIN"/>
    <property type="match status" value="1"/>
</dbReference>
<dbReference type="InterPro" id="IPR052909">
    <property type="entry name" value="Transposase_6_like"/>
</dbReference>
<reference evidence="2 3" key="1">
    <citation type="submission" date="2016-10" db="EMBL/GenBank/DDBJ databases">
        <authorList>
            <person name="de Groot N.N."/>
        </authorList>
    </citation>
    <scope>NUCLEOTIDE SEQUENCE [LARGE SCALE GENOMIC DNA]</scope>
    <source>
        <strain evidence="2 3">LMG 2247</strain>
    </source>
</reference>
<dbReference type="PANTHER" id="PTHR46637">
    <property type="entry name" value="TIS1421-TRANSPOSASE PROTEIN A"/>
    <property type="match status" value="1"/>
</dbReference>
<evidence type="ECO:0000313" key="3">
    <source>
        <dbReference type="Proteomes" id="UP000199706"/>
    </source>
</evidence>
<evidence type="ECO:0000313" key="2">
    <source>
        <dbReference type="EMBL" id="SDG16068.1"/>
    </source>
</evidence>
<dbReference type="EMBL" id="FNCJ01000002">
    <property type="protein sequence ID" value="SDG16068.1"/>
    <property type="molecule type" value="Genomic_DNA"/>
</dbReference>
<evidence type="ECO:0000259" key="1">
    <source>
        <dbReference type="Pfam" id="PF13340"/>
    </source>
</evidence>
<dbReference type="Proteomes" id="UP000199706">
    <property type="component" value="Unassembled WGS sequence"/>
</dbReference>
<dbReference type="OrthoDB" id="1551210at2"/>
<dbReference type="InterPro" id="IPR025161">
    <property type="entry name" value="IS402-like_dom"/>
</dbReference>
<dbReference type="Pfam" id="PF13340">
    <property type="entry name" value="DUF4096"/>
    <property type="match status" value="1"/>
</dbReference>
<name>A0A1G7RZ77_9BURK</name>
<proteinExistence type="predicted"/>
<feature type="domain" description="Insertion element IS402-like" evidence="1">
    <location>
        <begin position="6"/>
        <end position="82"/>
    </location>
</feature>